<sequence length="511" mass="55444">SPKSPGEEFLHAGTWVLLHRGNAGGIDAWGSGVVVTVSSEGSHAPNLFPLVSCGTPATQDLYSVGCVAVGFLPDDLTFGWSTYANASITKGVRVFPSVLAAGRYTASSHLSLPFSDGKTQQPFYCRAAHPKGSRSVEVSNPGSNTVTSAITIHPPSREDFEGPYRNSSILCQIRGSRQLPAAVRWLKNGVLLKDGVTTEGSVADSKRAYITNSWATVTEAEWDAGTVFTCQVDEDVRNTSKALECGYDPSNNNEEITVQVVPPVFADIFKDKVAKLTCKVTNLPGVEGLAISWWRENGGKLDTKMLPQVLQPNGFFSVDGTATVYADEWDKGEIYTCKVSHPELLFPAEVKLQKTPSRNAKAPSIYIFSPPSEQLTMQESATITCLVKGFNPPDLFVRWLRNGEPLPTGDYITMPPVAESQPAVSYFTYSSLTVSGEDWRAGNIFTCLVGHEQIPLQVAQKSVDKASAFLDGFTEAEEDDLNNLWATASTFIVLFILSLFYSATVTLIKVK</sequence>
<keyword evidence="2" id="KW-0812">Transmembrane</keyword>
<dbReference type="GO" id="GO:0071757">
    <property type="term" value="C:hexameric IgM immunoglobulin complex"/>
    <property type="evidence" value="ECO:0007669"/>
    <property type="project" value="Ensembl"/>
</dbReference>
<dbReference type="InterPro" id="IPR050380">
    <property type="entry name" value="Immune_Resp_Modulators"/>
</dbReference>
<keyword evidence="2" id="KW-0472">Membrane</keyword>
<dbReference type="SMART" id="SM00407">
    <property type="entry name" value="IGc1"/>
    <property type="match status" value="4"/>
</dbReference>
<feature type="domain" description="Ig-like" evidence="3">
    <location>
        <begin position="141"/>
        <end position="244"/>
    </location>
</feature>
<keyword evidence="1" id="KW-0393">Immunoglobulin domain</keyword>
<dbReference type="PROSITE" id="PS50835">
    <property type="entry name" value="IG_LIKE"/>
    <property type="match status" value="4"/>
</dbReference>
<dbReference type="GO" id="GO:0045087">
    <property type="term" value="P:innate immune response"/>
    <property type="evidence" value="ECO:0007669"/>
    <property type="project" value="Ensembl"/>
</dbReference>
<dbReference type="AlphaFoldDB" id="A0A663F0A0"/>
<evidence type="ECO:0000259" key="3">
    <source>
        <dbReference type="PROSITE" id="PS50835"/>
    </source>
</evidence>
<dbReference type="GO" id="GO:0034987">
    <property type="term" value="F:immunoglobulin receptor binding"/>
    <property type="evidence" value="ECO:0007669"/>
    <property type="project" value="Ensembl"/>
</dbReference>
<feature type="domain" description="Ig-like" evidence="3">
    <location>
        <begin position="271"/>
        <end position="353"/>
    </location>
</feature>
<keyword evidence="2" id="KW-1133">Transmembrane helix</keyword>
<dbReference type="FunFam" id="2.60.40.10:FF:000998">
    <property type="entry name" value="Immunoglobulin heavy constant epsilon"/>
    <property type="match status" value="1"/>
</dbReference>
<dbReference type="FunFam" id="2.60.40.10:FF:000463">
    <property type="entry name" value="Immunoglobulin heavy constant gamma 1"/>
    <property type="match status" value="1"/>
</dbReference>
<feature type="domain" description="Ig-like" evidence="3">
    <location>
        <begin position="45"/>
        <end position="139"/>
    </location>
</feature>
<reference evidence="4" key="1">
    <citation type="submission" date="2025-08" db="UniProtKB">
        <authorList>
            <consortium name="Ensembl"/>
        </authorList>
    </citation>
    <scope>IDENTIFICATION</scope>
</reference>
<keyword evidence="5" id="KW-1185">Reference proteome</keyword>
<dbReference type="PANTHER" id="PTHR23411">
    <property type="entry name" value="TAPASIN"/>
    <property type="match status" value="1"/>
</dbReference>
<dbReference type="GO" id="GO:0042834">
    <property type="term" value="F:peptidoglycan binding"/>
    <property type="evidence" value="ECO:0007669"/>
    <property type="project" value="Ensembl"/>
</dbReference>
<reference evidence="4" key="2">
    <citation type="submission" date="2025-09" db="UniProtKB">
        <authorList>
            <consortium name="Ensembl"/>
        </authorList>
    </citation>
    <scope>IDENTIFICATION</scope>
</reference>
<dbReference type="CDD" id="cd05768">
    <property type="entry name" value="IgC1_CH3_IgAGD_CH4_IgAEM"/>
    <property type="match status" value="1"/>
</dbReference>
<evidence type="ECO:0000313" key="4">
    <source>
        <dbReference type="Ensembl" id="ENSACCP00020018145.1"/>
    </source>
</evidence>
<evidence type="ECO:0000313" key="5">
    <source>
        <dbReference type="Proteomes" id="UP000472275"/>
    </source>
</evidence>
<dbReference type="SUPFAM" id="SSF48726">
    <property type="entry name" value="Immunoglobulin"/>
    <property type="match status" value="4"/>
</dbReference>
<dbReference type="InParanoid" id="A0A663F0A0"/>
<dbReference type="GO" id="GO:0002250">
    <property type="term" value="P:adaptive immune response"/>
    <property type="evidence" value="ECO:0007669"/>
    <property type="project" value="Ensembl"/>
</dbReference>
<dbReference type="InterPro" id="IPR003597">
    <property type="entry name" value="Ig_C1-set"/>
</dbReference>
<dbReference type="GeneTree" id="ENSGT00940000161491"/>
<dbReference type="InterPro" id="IPR036179">
    <property type="entry name" value="Ig-like_dom_sf"/>
</dbReference>
<name>A0A663F0A0_AQUCH</name>
<feature type="transmembrane region" description="Helical" evidence="2">
    <location>
        <begin position="484"/>
        <end position="508"/>
    </location>
</feature>
<dbReference type="InterPro" id="IPR003006">
    <property type="entry name" value="Ig/MHC_CS"/>
</dbReference>
<feature type="domain" description="Ig-like" evidence="3">
    <location>
        <begin position="363"/>
        <end position="464"/>
    </location>
</feature>
<dbReference type="Proteomes" id="UP000472275">
    <property type="component" value="Unassembled WGS sequence"/>
</dbReference>
<dbReference type="GO" id="GO:0009986">
    <property type="term" value="C:cell surface"/>
    <property type="evidence" value="ECO:0007669"/>
    <property type="project" value="Ensembl"/>
</dbReference>
<dbReference type="GO" id="GO:0071756">
    <property type="term" value="C:pentameric IgM immunoglobulin complex"/>
    <property type="evidence" value="ECO:0007669"/>
    <property type="project" value="Ensembl"/>
</dbReference>
<dbReference type="InterPro" id="IPR013783">
    <property type="entry name" value="Ig-like_fold"/>
</dbReference>
<dbReference type="GO" id="GO:0003697">
    <property type="term" value="F:single-stranded DNA binding"/>
    <property type="evidence" value="ECO:0007669"/>
    <property type="project" value="Ensembl"/>
</dbReference>
<dbReference type="GO" id="GO:0031210">
    <property type="term" value="F:phosphatidylcholine binding"/>
    <property type="evidence" value="ECO:0007669"/>
    <property type="project" value="Ensembl"/>
</dbReference>
<dbReference type="GO" id="GO:0050829">
    <property type="term" value="P:defense response to Gram-negative bacterium"/>
    <property type="evidence" value="ECO:0007669"/>
    <property type="project" value="Ensembl"/>
</dbReference>
<dbReference type="GO" id="GO:0019731">
    <property type="term" value="P:antibacterial humoral response"/>
    <property type="evidence" value="ECO:0007669"/>
    <property type="project" value="Ensembl"/>
</dbReference>
<dbReference type="Pfam" id="PF07654">
    <property type="entry name" value="C1-set"/>
    <property type="match status" value="4"/>
</dbReference>
<dbReference type="Ensembl" id="ENSACCT00020018936.1">
    <property type="protein sequence ID" value="ENSACCP00020018145.1"/>
    <property type="gene ID" value="ENSACCG00020012486.1"/>
</dbReference>
<proteinExistence type="predicted"/>
<dbReference type="PROSITE" id="PS00290">
    <property type="entry name" value="IG_MHC"/>
    <property type="match status" value="2"/>
</dbReference>
<protein>
    <submittedName>
        <fullName evidence="4">Immunoglobulin heavy constant mu</fullName>
    </submittedName>
</protein>
<evidence type="ECO:0000256" key="2">
    <source>
        <dbReference type="SAM" id="Phobius"/>
    </source>
</evidence>
<accession>A0A663F0A0</accession>
<dbReference type="InterPro" id="IPR007110">
    <property type="entry name" value="Ig-like_dom"/>
</dbReference>
<dbReference type="CDD" id="cd21819">
    <property type="entry name" value="IgC1_CH1_IgM"/>
    <property type="match status" value="1"/>
</dbReference>
<evidence type="ECO:0000256" key="1">
    <source>
        <dbReference type="ARBA" id="ARBA00023319"/>
    </source>
</evidence>
<dbReference type="Gene3D" id="2.60.40.10">
    <property type="entry name" value="Immunoglobulins"/>
    <property type="match status" value="4"/>
</dbReference>
<organism evidence="4 5">
    <name type="scientific">Aquila chrysaetos chrysaetos</name>
    <dbReference type="NCBI Taxonomy" id="223781"/>
    <lineage>
        <taxon>Eukaryota</taxon>
        <taxon>Metazoa</taxon>
        <taxon>Chordata</taxon>
        <taxon>Craniata</taxon>
        <taxon>Vertebrata</taxon>
        <taxon>Euteleostomi</taxon>
        <taxon>Archelosauria</taxon>
        <taxon>Archosauria</taxon>
        <taxon>Dinosauria</taxon>
        <taxon>Saurischia</taxon>
        <taxon>Theropoda</taxon>
        <taxon>Coelurosauria</taxon>
        <taxon>Aves</taxon>
        <taxon>Neognathae</taxon>
        <taxon>Neoaves</taxon>
        <taxon>Telluraves</taxon>
        <taxon>Accipitrimorphae</taxon>
        <taxon>Accipitriformes</taxon>
        <taxon>Accipitridae</taxon>
        <taxon>Accipitrinae</taxon>
        <taxon>Aquila</taxon>
    </lineage>
</organism>